<dbReference type="VEuPathDB" id="FungiDB:TSTA_056800"/>
<feature type="compositionally biased region" description="Low complexity" evidence="1">
    <location>
        <begin position="887"/>
        <end position="904"/>
    </location>
</feature>
<feature type="compositionally biased region" description="Polar residues" evidence="1">
    <location>
        <begin position="1154"/>
        <end position="1168"/>
    </location>
</feature>
<feature type="compositionally biased region" description="Polar residues" evidence="1">
    <location>
        <begin position="28"/>
        <end position="52"/>
    </location>
</feature>
<feature type="compositionally biased region" description="Low complexity" evidence="1">
    <location>
        <begin position="683"/>
        <end position="707"/>
    </location>
</feature>
<feature type="compositionally biased region" description="Polar residues" evidence="1">
    <location>
        <begin position="77"/>
        <end position="91"/>
    </location>
</feature>
<feature type="region of interest" description="Disordered" evidence="1">
    <location>
        <begin position="122"/>
        <end position="154"/>
    </location>
</feature>
<dbReference type="PhylomeDB" id="B8MRM3"/>
<feature type="region of interest" description="Disordered" evidence="1">
    <location>
        <begin position="1"/>
        <end position="92"/>
    </location>
</feature>
<feature type="compositionally biased region" description="Low complexity" evidence="1">
    <location>
        <begin position="57"/>
        <end position="70"/>
    </location>
</feature>
<feature type="compositionally biased region" description="Basic and acidic residues" evidence="1">
    <location>
        <begin position="1188"/>
        <end position="1203"/>
    </location>
</feature>
<feature type="region of interest" description="Disordered" evidence="1">
    <location>
        <begin position="459"/>
        <end position="550"/>
    </location>
</feature>
<dbReference type="STRING" id="441959.B8MRM3"/>
<feature type="domain" description="GYF" evidence="2">
    <location>
        <begin position="737"/>
        <end position="792"/>
    </location>
</feature>
<feature type="region of interest" description="Disordered" evidence="1">
    <location>
        <begin position="1459"/>
        <end position="1481"/>
    </location>
</feature>
<dbReference type="FunCoup" id="B8MRM3">
    <property type="interactions" value="62"/>
</dbReference>
<dbReference type="OMA" id="GNTQGPW"/>
<dbReference type="SUPFAM" id="SSF55277">
    <property type="entry name" value="GYF domain"/>
    <property type="match status" value="1"/>
</dbReference>
<dbReference type="EMBL" id="EQ962659">
    <property type="protein sequence ID" value="EED13180.1"/>
    <property type="molecule type" value="Genomic_DNA"/>
</dbReference>
<sequence>MPLPLPSSFASAAAGINQDSKRDGSMSGEWTRSRTNGATQTFRRPSVATNLSHNRDSSSQPTSTSTPTSTAYIPPHMTSNYQSRNGSTGDSRYSKEDLLSIFKGQRDSGALGKNMGDHFLASWNPLEETGNTNGTWVKKEDQKDSPPGPEVCWDHLGHYEPLGLIDMTEEERELFSTTVNSPLKPPPSSATKDNTSGVGGRKASVSHSTPFNTSSPSSGRPGTRRRETQDSTGNPMSPTGGSRFFREEPNTTTPPPSLLRRKTDLRDTGSSYKQPEEKDKTKDLPDISSPFGSLKRSATNPVVSGLAGASSPWTSSSQTANLSPMGAFGSFSLGTSSPQTTTSTVEKRPGFGSVRGESRFKGLLSKDSSEDVGMLAKDKSLAKEIERLAETEATSRSQSPWNDTLKTRPTRSETNPFDEPRSGSAALGGSEEVGSGIDELGFSAFGMTAGVPGLRDLLGRGDGAHASPSHLQGLEPTSPTNTNPYQSPRGEKIDDDVDTDGSDVQRSQHPGITGLRDDSAAPSFGSIRRGGSAVDMSGGDRSQTSSVGPGRGFSNLGGLAGLPAIGSSGAWPSAGAIGTPTRERAAFTGFGDPIFGSMAEVQSPGLSTLGAGGFFGSHGGLGGTGGIGRASKMGSLFPSSMQDNTHGDIGRQEDGNRSQGELYKRSDVNIETVTYSVTDHKPSTSTPLQLPPTSAASTLTTPLASTSEVPQNHHVSSGGVAGAIPAAQQRTMVMPDRMRWIYRDPQGNIQGPWSGLEMHDWFKAGFFTAELQVKKLEDPDFEPLAQLVRRIGNSREPFLVPQIGIPHGPEPNQAATWGTGTQPGAAQPPFANSFPTFGTTLTAEQQNALERRKQEEQYLMARQKEHLAQQQAMMKQIQLQGGPHNVQPQLQHHSSAHSLQSQPSFGSITSPTGGYQQSPIQPPQPMPGYFDGPFRQNTLPFGPQILGTDFGSHDELPGFLDRLNLSRPGPFPLNSQGSYSGRQQEAGIHPQQVNSILQERARLQQEQEQYDKTHSDSIFEQQARDERLRQFHALRSDEEENMLRVSEGLSSLPTSATAEQPEISREQQDQEAFLRDQETFSDEPLSLSQQVQKAASAQRQQQQQQKQAQADAAWVAKGDSGIPHPFPPPPSQSPLPAPAAQRNRQHVADALAATSRSQNQTPVETPTASIAPWAKDSIEAPKGPSLKEIQEAEARSAAQREELAAQARRAQLLAEQERLSQAQQATAPGLPSTANWASGMSPSTPSTASSAWSKPAAKAAGSPAKTLAQIQKEEEARKQKLAQVNAVQAAAITAASPVSGKRYADLASKVAASPTSATSGAWTTVGAGGKAKAPPAAPVGPRSTSATLSVPQVAKPRPAAPARTSTIVNTPVSNANRANEEFTKWAKITLGKGLNNGINVDDFVQQLLLLPAEAEIISDSVYANSQTLDGRRFAEEFIRRRKLADKGIADPVSTSALTDQKAASGGWSEVAKKSSIQPRQEDDSAAAFKVVASKKKGKR</sequence>
<gene>
    <name evidence="3" type="ORF">TSTA_056800</name>
</gene>
<dbReference type="InterPro" id="IPR051640">
    <property type="entry name" value="GRB10-interact_GYF"/>
</dbReference>
<dbReference type="Gene3D" id="3.30.1490.40">
    <property type="match status" value="1"/>
</dbReference>
<feature type="compositionally biased region" description="Polar residues" evidence="1">
    <location>
        <begin position="332"/>
        <end position="344"/>
    </location>
</feature>
<evidence type="ECO:0000313" key="3">
    <source>
        <dbReference type="EMBL" id="EED13180.1"/>
    </source>
</evidence>
<feature type="region of interest" description="Disordered" evidence="1">
    <location>
        <begin position="386"/>
        <end position="437"/>
    </location>
</feature>
<dbReference type="eggNOG" id="KOG1862">
    <property type="taxonomic scope" value="Eukaryota"/>
</dbReference>
<dbReference type="InterPro" id="IPR003169">
    <property type="entry name" value="GYF"/>
</dbReference>
<dbReference type="InParanoid" id="B8MRM3"/>
<dbReference type="InterPro" id="IPR035445">
    <property type="entry name" value="GYF-like_dom_sf"/>
</dbReference>
<feature type="region of interest" description="Disordered" evidence="1">
    <location>
        <begin position="967"/>
        <end position="987"/>
    </location>
</feature>
<organism evidence="3 4">
    <name type="scientific">Talaromyces stipitatus (strain ATCC 10500 / CBS 375.48 / QM 6759 / NRRL 1006)</name>
    <name type="common">Penicillium stipitatum</name>
    <dbReference type="NCBI Taxonomy" id="441959"/>
    <lineage>
        <taxon>Eukaryota</taxon>
        <taxon>Fungi</taxon>
        <taxon>Dikarya</taxon>
        <taxon>Ascomycota</taxon>
        <taxon>Pezizomycotina</taxon>
        <taxon>Eurotiomycetes</taxon>
        <taxon>Eurotiomycetidae</taxon>
        <taxon>Eurotiales</taxon>
        <taxon>Trichocomaceae</taxon>
        <taxon>Talaromyces</taxon>
        <taxon>Talaromyces sect. Talaromyces</taxon>
    </lineage>
</organism>
<reference evidence="4" key="1">
    <citation type="journal article" date="2015" name="Genome Announc.">
        <title>Genome sequence of the AIDS-associated pathogen Penicillium marneffei (ATCC18224) and its near taxonomic relative Talaromyces stipitatus (ATCC10500).</title>
        <authorList>
            <person name="Nierman W.C."/>
            <person name="Fedorova-Abrams N.D."/>
            <person name="Andrianopoulos A."/>
        </authorList>
    </citation>
    <scope>NUCLEOTIDE SEQUENCE [LARGE SCALE GENOMIC DNA]</scope>
    <source>
        <strain evidence="4">ATCC 10500 / CBS 375.48 / QM 6759 / NRRL 1006</strain>
    </source>
</reference>
<evidence type="ECO:0000259" key="2">
    <source>
        <dbReference type="PROSITE" id="PS50829"/>
    </source>
</evidence>
<accession>B8MRM3</accession>
<dbReference type="Proteomes" id="UP000001745">
    <property type="component" value="Unassembled WGS sequence"/>
</dbReference>
<dbReference type="RefSeq" id="XP_002487291.1">
    <property type="nucleotide sequence ID" value="XM_002487246.1"/>
</dbReference>
<feature type="region of interest" description="Disordered" evidence="1">
    <location>
        <begin position="1050"/>
        <end position="1071"/>
    </location>
</feature>
<keyword evidence="4" id="KW-1185">Reference proteome</keyword>
<dbReference type="SMART" id="SM00444">
    <property type="entry name" value="GYF"/>
    <property type="match status" value="1"/>
</dbReference>
<name>B8MRM3_TALSN</name>
<feature type="compositionally biased region" description="Basic and acidic residues" evidence="1">
    <location>
        <begin position="645"/>
        <end position="665"/>
    </location>
</feature>
<proteinExistence type="predicted"/>
<feature type="compositionally biased region" description="Low complexity" evidence="1">
    <location>
        <begin position="1"/>
        <end position="14"/>
    </location>
</feature>
<feature type="compositionally biased region" description="Low complexity" evidence="1">
    <location>
        <begin position="1089"/>
        <end position="1123"/>
    </location>
</feature>
<feature type="compositionally biased region" description="Polar residues" evidence="1">
    <location>
        <begin position="311"/>
        <end position="322"/>
    </location>
</feature>
<protein>
    <submittedName>
        <fullName evidence="3">GYF domain protein</fullName>
    </submittedName>
</protein>
<feature type="compositionally biased region" description="Polar residues" evidence="1">
    <location>
        <begin position="1220"/>
        <end position="1236"/>
    </location>
</feature>
<feature type="compositionally biased region" description="Basic and acidic residues" evidence="1">
    <location>
        <begin position="274"/>
        <end position="285"/>
    </location>
</feature>
<feature type="compositionally biased region" description="Polar residues" evidence="1">
    <location>
        <begin position="905"/>
        <end position="915"/>
    </location>
</feature>
<feature type="compositionally biased region" description="Low complexity" evidence="1">
    <location>
        <begin position="1237"/>
        <end position="1266"/>
    </location>
</feature>
<evidence type="ECO:0000256" key="1">
    <source>
        <dbReference type="SAM" id="MobiDB-lite"/>
    </source>
</evidence>
<feature type="compositionally biased region" description="Basic and acidic residues" evidence="1">
    <location>
        <begin position="1062"/>
        <end position="1071"/>
    </location>
</feature>
<feature type="compositionally biased region" description="Pro residues" evidence="1">
    <location>
        <begin position="1124"/>
        <end position="1137"/>
    </location>
</feature>
<feature type="compositionally biased region" description="Polar residues" evidence="1">
    <location>
        <begin position="973"/>
        <end position="983"/>
    </location>
</feature>
<feature type="region of interest" description="Disordered" evidence="1">
    <location>
        <begin position="678"/>
        <end position="719"/>
    </location>
</feature>
<feature type="region of interest" description="Disordered" evidence="1">
    <location>
        <begin position="1083"/>
        <end position="1279"/>
    </location>
</feature>
<feature type="region of interest" description="Disordered" evidence="1">
    <location>
        <begin position="882"/>
        <end position="953"/>
    </location>
</feature>
<dbReference type="GO" id="GO:0005829">
    <property type="term" value="C:cytosol"/>
    <property type="evidence" value="ECO:0007669"/>
    <property type="project" value="TreeGrafter"/>
</dbReference>
<feature type="compositionally biased region" description="Polar residues" evidence="1">
    <location>
        <begin position="392"/>
        <end position="404"/>
    </location>
</feature>
<feature type="compositionally biased region" description="Low complexity" evidence="1">
    <location>
        <begin position="1204"/>
        <end position="1214"/>
    </location>
</feature>
<feature type="region of interest" description="Disordered" evidence="1">
    <location>
        <begin position="643"/>
        <end position="665"/>
    </location>
</feature>
<dbReference type="GeneID" id="8109911"/>
<dbReference type="PROSITE" id="PS50829">
    <property type="entry name" value="GYF"/>
    <property type="match status" value="1"/>
</dbReference>
<feature type="compositionally biased region" description="Polar residues" evidence="1">
    <location>
        <begin position="230"/>
        <end position="240"/>
    </location>
</feature>
<dbReference type="PANTHER" id="PTHR14445">
    <property type="entry name" value="GRB10 INTERACTING GYF PROTEIN"/>
    <property type="match status" value="1"/>
</dbReference>
<dbReference type="HOGENOM" id="CLU_001585_1_0_1"/>
<dbReference type="OrthoDB" id="48509at2759"/>
<dbReference type="Pfam" id="PF02213">
    <property type="entry name" value="GYF"/>
    <property type="match status" value="1"/>
</dbReference>
<dbReference type="PANTHER" id="PTHR14445:SF36">
    <property type="entry name" value="FI03272P-RELATED"/>
    <property type="match status" value="1"/>
</dbReference>
<feature type="region of interest" description="Disordered" evidence="1">
    <location>
        <begin position="1326"/>
        <end position="1362"/>
    </location>
</feature>
<dbReference type="CDD" id="cd00072">
    <property type="entry name" value="GYF"/>
    <property type="match status" value="1"/>
</dbReference>
<evidence type="ECO:0000313" key="4">
    <source>
        <dbReference type="Proteomes" id="UP000001745"/>
    </source>
</evidence>
<feature type="compositionally biased region" description="Polar residues" evidence="1">
    <location>
        <begin position="475"/>
        <end position="486"/>
    </location>
</feature>
<feature type="region of interest" description="Disordered" evidence="1">
    <location>
        <begin position="173"/>
        <end position="357"/>
    </location>
</feature>